<gene>
    <name evidence="2" type="ORF">SAMN05421823_10148</name>
</gene>
<evidence type="ECO:0000313" key="2">
    <source>
        <dbReference type="EMBL" id="SDJ76377.1"/>
    </source>
</evidence>
<dbReference type="AlphaFoldDB" id="A0A1G8WE20"/>
<dbReference type="EMBL" id="FNFO01000001">
    <property type="protein sequence ID" value="SDJ76377.1"/>
    <property type="molecule type" value="Genomic_DNA"/>
</dbReference>
<dbReference type="GO" id="GO:0016209">
    <property type="term" value="F:antioxidant activity"/>
    <property type="evidence" value="ECO:0007669"/>
    <property type="project" value="InterPro"/>
</dbReference>
<accession>A0A1G8WE20</accession>
<dbReference type="InterPro" id="IPR000866">
    <property type="entry name" value="AhpC/TSA"/>
</dbReference>
<dbReference type="OrthoDB" id="9809746at2"/>
<sequence length="169" mass="19432">MLKPGTVVPDLVLPSLDTPAWHLTAERPAHFTMLVFYRGYHCPICRKYLHDLEVYMPEFRQRGVNPIALSCDVQARAQMARDEWFLPHVPIAYALPPETARSWGLYLSRGKTAFEPALFNEPGIFLLRPDRTLYATFVQSIAMMRPAFDDMLRALDVIIREDYPIHGEA</sequence>
<dbReference type="GO" id="GO:0016491">
    <property type="term" value="F:oxidoreductase activity"/>
    <property type="evidence" value="ECO:0007669"/>
    <property type="project" value="InterPro"/>
</dbReference>
<reference evidence="2 3" key="1">
    <citation type="submission" date="2016-10" db="EMBL/GenBank/DDBJ databases">
        <authorList>
            <person name="de Groot N.N."/>
        </authorList>
    </citation>
    <scope>NUCLEOTIDE SEQUENCE [LARGE SCALE GENOMIC DNA]</scope>
    <source>
        <strain evidence="2 3">DSM 25186</strain>
    </source>
</reference>
<evidence type="ECO:0000259" key="1">
    <source>
        <dbReference type="PROSITE" id="PS51352"/>
    </source>
</evidence>
<dbReference type="Gene3D" id="3.40.30.10">
    <property type="entry name" value="Glutaredoxin"/>
    <property type="match status" value="1"/>
</dbReference>
<organism evidence="2 3">
    <name type="scientific">Catalinimonas alkaloidigena</name>
    <dbReference type="NCBI Taxonomy" id="1075417"/>
    <lineage>
        <taxon>Bacteria</taxon>
        <taxon>Pseudomonadati</taxon>
        <taxon>Bacteroidota</taxon>
        <taxon>Cytophagia</taxon>
        <taxon>Cytophagales</taxon>
        <taxon>Catalimonadaceae</taxon>
        <taxon>Catalinimonas</taxon>
    </lineage>
</organism>
<dbReference type="SUPFAM" id="SSF52833">
    <property type="entry name" value="Thioredoxin-like"/>
    <property type="match status" value="1"/>
</dbReference>
<dbReference type="InterPro" id="IPR036249">
    <property type="entry name" value="Thioredoxin-like_sf"/>
</dbReference>
<dbReference type="PROSITE" id="PS51352">
    <property type="entry name" value="THIOREDOXIN_2"/>
    <property type="match status" value="1"/>
</dbReference>
<dbReference type="CDD" id="cd02970">
    <property type="entry name" value="PRX_like2"/>
    <property type="match status" value="1"/>
</dbReference>
<feature type="domain" description="Thioredoxin" evidence="1">
    <location>
        <begin position="2"/>
        <end position="160"/>
    </location>
</feature>
<keyword evidence="3" id="KW-1185">Reference proteome</keyword>
<dbReference type="Pfam" id="PF00578">
    <property type="entry name" value="AhpC-TSA"/>
    <property type="match status" value="1"/>
</dbReference>
<proteinExistence type="predicted"/>
<protein>
    <submittedName>
        <fullName evidence="2">Peroxiredoxin</fullName>
    </submittedName>
</protein>
<evidence type="ECO:0000313" key="3">
    <source>
        <dbReference type="Proteomes" id="UP000198510"/>
    </source>
</evidence>
<dbReference type="RefSeq" id="WP_089677750.1">
    <property type="nucleotide sequence ID" value="NZ_FNFO01000001.1"/>
</dbReference>
<name>A0A1G8WE20_9BACT</name>
<dbReference type="STRING" id="1075417.SAMN05421823_10148"/>
<dbReference type="InterPro" id="IPR013766">
    <property type="entry name" value="Thioredoxin_domain"/>
</dbReference>
<dbReference type="Proteomes" id="UP000198510">
    <property type="component" value="Unassembled WGS sequence"/>
</dbReference>